<organism evidence="3 4">
    <name type="scientific">Moniliophthora roreri</name>
    <name type="common">Frosty pod rot fungus</name>
    <name type="synonym">Monilia roreri</name>
    <dbReference type="NCBI Taxonomy" id="221103"/>
    <lineage>
        <taxon>Eukaryota</taxon>
        <taxon>Fungi</taxon>
        <taxon>Dikarya</taxon>
        <taxon>Basidiomycota</taxon>
        <taxon>Agaricomycotina</taxon>
        <taxon>Agaricomycetes</taxon>
        <taxon>Agaricomycetidae</taxon>
        <taxon>Agaricales</taxon>
        <taxon>Marasmiineae</taxon>
        <taxon>Marasmiaceae</taxon>
        <taxon>Moniliophthora</taxon>
    </lineage>
</organism>
<dbReference type="AlphaFoldDB" id="A0A0W0FRL8"/>
<evidence type="ECO:0000313" key="4">
    <source>
        <dbReference type="Proteomes" id="UP000054988"/>
    </source>
</evidence>
<dbReference type="Proteomes" id="UP000054988">
    <property type="component" value="Unassembled WGS sequence"/>
</dbReference>
<dbReference type="SUPFAM" id="SSF51445">
    <property type="entry name" value="(Trans)glycosidases"/>
    <property type="match status" value="1"/>
</dbReference>
<keyword evidence="1" id="KW-0732">Signal</keyword>
<name>A0A0W0FRL8_MONRR</name>
<reference evidence="3 4" key="1">
    <citation type="submission" date="2015-12" db="EMBL/GenBank/DDBJ databases">
        <title>Draft genome sequence of Moniliophthora roreri, the causal agent of frosty pod rot of cacao.</title>
        <authorList>
            <person name="Aime M.C."/>
            <person name="Diaz-Valderrama J.R."/>
            <person name="Kijpornyongpan T."/>
            <person name="Phillips-Mora W."/>
        </authorList>
    </citation>
    <scope>NUCLEOTIDE SEQUENCE [LARGE SCALE GENOMIC DNA]</scope>
    <source>
        <strain evidence="3 4">MCA 2952</strain>
    </source>
</reference>
<evidence type="ECO:0000256" key="1">
    <source>
        <dbReference type="SAM" id="SignalP"/>
    </source>
</evidence>
<dbReference type="Pfam" id="PF14587">
    <property type="entry name" value="Glyco_hydr_30_2"/>
    <property type="match status" value="1"/>
</dbReference>
<gene>
    <name evidence="3" type="ORF">WG66_8499</name>
</gene>
<dbReference type="PANTHER" id="PTHR42767:SF1">
    <property type="entry name" value="ENDO-BETA-1,6-GALACTANASE-LIKE DOMAIN-CONTAINING PROTEIN"/>
    <property type="match status" value="1"/>
</dbReference>
<accession>A0A0W0FRL8</accession>
<protein>
    <recommendedName>
        <fullName evidence="2">Endo-beta-1,6-galactanase-like domain-containing protein</fullName>
    </recommendedName>
</protein>
<feature type="domain" description="Endo-beta-1,6-galactanase-like" evidence="2">
    <location>
        <begin position="25"/>
        <end position="229"/>
    </location>
</feature>
<evidence type="ECO:0000313" key="3">
    <source>
        <dbReference type="EMBL" id="KTB38932.1"/>
    </source>
</evidence>
<sequence length="492" mass="53125">MFSQVFVAIISYLSTVATAATVSSSPAQTILGIGGSGAWWPHDLYRFPEATRQNLSNLLFSQEGLGLSSYRWNVGAGGVGVSNPVRAPETFYIGAGTYNWSADPQGVYFLREASKRGVQDLTMFANSAPAPLTSGKTSCGSNFVSGSGNAYGTFLADVVEHFRNEGININFISPMNEPDSDFGPVPCGQEGMKVASTQRAEVVNSLWNSLNQRGLANSVGILADESSSLSLATNEYKDWLPQVVDKVAALVHHTYDFPSDSSYTSYISSTRASYPNKQTWMSASVLREICCSLGNADGSGRGWSGGYDPTIKNALMFSGLVFQSLVVAGESHYDFWTLVSNGIGCSPLNNPSCIANPNSNGWTDGVIYYDDEYATNRNYQLYITKHFWTYKHFGNFVKPGSQRRAITGSGANNNMLAVSTSSKYYVLAMNPTNSASTLSLTFPENVCAVASYRTSTSEDFARLNGATRSGSSWSLPLNAMSLTTFEFNRGAC</sequence>
<comment type="caution">
    <text evidence="3">The sequence shown here is derived from an EMBL/GenBank/DDBJ whole genome shotgun (WGS) entry which is preliminary data.</text>
</comment>
<dbReference type="InterPro" id="IPR017853">
    <property type="entry name" value="GH"/>
</dbReference>
<dbReference type="GO" id="GO:0004553">
    <property type="term" value="F:hydrolase activity, hydrolyzing O-glycosyl compounds"/>
    <property type="evidence" value="ECO:0007669"/>
    <property type="project" value="InterPro"/>
</dbReference>
<proteinExistence type="predicted"/>
<dbReference type="eggNOG" id="ENOG502QQKZ">
    <property type="taxonomic scope" value="Eukaryota"/>
</dbReference>
<dbReference type="InterPro" id="IPR039514">
    <property type="entry name" value="6GAL-like"/>
</dbReference>
<evidence type="ECO:0000259" key="2">
    <source>
        <dbReference type="Pfam" id="PF14587"/>
    </source>
</evidence>
<feature type="signal peptide" evidence="1">
    <location>
        <begin position="1"/>
        <end position="19"/>
    </location>
</feature>
<dbReference type="InterPro" id="IPR039743">
    <property type="entry name" value="6GAL/EXGAL"/>
</dbReference>
<dbReference type="PANTHER" id="PTHR42767">
    <property type="entry name" value="ENDO-BETA-1,6-GALACTANASE"/>
    <property type="match status" value="1"/>
</dbReference>
<feature type="chain" id="PRO_5006902039" description="Endo-beta-1,6-galactanase-like domain-containing protein" evidence="1">
    <location>
        <begin position="20"/>
        <end position="492"/>
    </location>
</feature>
<dbReference type="EMBL" id="LATX01001717">
    <property type="protein sequence ID" value="KTB38932.1"/>
    <property type="molecule type" value="Genomic_DNA"/>
</dbReference>
<dbReference type="Gene3D" id="3.20.20.80">
    <property type="entry name" value="Glycosidases"/>
    <property type="match status" value="1"/>
</dbReference>